<dbReference type="GO" id="GO:0072546">
    <property type="term" value="C:EMC complex"/>
    <property type="evidence" value="ECO:0007669"/>
    <property type="project" value="InterPro"/>
</dbReference>
<keyword evidence="5" id="KW-0256">Endoplasmic reticulum</keyword>
<gene>
    <name evidence="9" type="ORF">BN980_GECA09s00164g</name>
</gene>
<comment type="caution">
    <text evidence="9">The sequence shown here is derived from an EMBL/GenBank/DDBJ whole genome shotgun (WGS) entry which is preliminary data.</text>
</comment>
<dbReference type="GO" id="GO:0034975">
    <property type="term" value="P:protein folding in endoplasmic reticulum"/>
    <property type="evidence" value="ECO:0007669"/>
    <property type="project" value="TreeGrafter"/>
</dbReference>
<reference evidence="9" key="1">
    <citation type="submission" date="2014-03" db="EMBL/GenBank/DDBJ databases">
        <authorList>
            <person name="Casaregola S."/>
        </authorList>
    </citation>
    <scope>NUCLEOTIDE SEQUENCE [LARGE SCALE GENOMIC DNA]</scope>
    <source>
        <strain evidence="9">CLIB 918</strain>
    </source>
</reference>
<sequence>MAKVSNKEKEYHISPFYNSNIIDNKKSIEFIRNVTSLIFGISAGVLRLEFQYGFIYYIGLSAAVSALIHFWVAKSRPQDFFLNKRSDVWVEGILGGVSSFVLTWTLFYNLVDA</sequence>
<dbReference type="Pfam" id="PF07019">
    <property type="entry name" value="EMC6"/>
    <property type="match status" value="1"/>
</dbReference>
<dbReference type="InterPro" id="IPR008504">
    <property type="entry name" value="Emc6"/>
</dbReference>
<evidence type="ECO:0000256" key="5">
    <source>
        <dbReference type="ARBA" id="ARBA00022824"/>
    </source>
</evidence>
<evidence type="ECO:0000256" key="6">
    <source>
        <dbReference type="ARBA" id="ARBA00022989"/>
    </source>
</evidence>
<dbReference type="PANTHER" id="PTHR20994">
    <property type="entry name" value="ER MEMBRANE PROTEIN COMPLEX SUBUNIT 6"/>
    <property type="match status" value="1"/>
</dbReference>
<dbReference type="AlphaFoldDB" id="A0A0J9XBH6"/>
<organism evidence="9 10">
    <name type="scientific">Geotrichum candidum</name>
    <name type="common">Oospora lactis</name>
    <name type="synonym">Dipodascus geotrichum</name>
    <dbReference type="NCBI Taxonomy" id="1173061"/>
    <lineage>
        <taxon>Eukaryota</taxon>
        <taxon>Fungi</taxon>
        <taxon>Dikarya</taxon>
        <taxon>Ascomycota</taxon>
        <taxon>Saccharomycotina</taxon>
        <taxon>Dipodascomycetes</taxon>
        <taxon>Dipodascales</taxon>
        <taxon>Dipodascaceae</taxon>
        <taxon>Geotrichum</taxon>
    </lineage>
</organism>
<evidence type="ECO:0000256" key="7">
    <source>
        <dbReference type="ARBA" id="ARBA00023136"/>
    </source>
</evidence>
<evidence type="ECO:0000256" key="8">
    <source>
        <dbReference type="SAM" id="Phobius"/>
    </source>
</evidence>
<dbReference type="STRING" id="1173061.A0A0J9XBH6"/>
<keyword evidence="4 8" id="KW-0812">Transmembrane</keyword>
<dbReference type="GO" id="GO:0000045">
    <property type="term" value="P:autophagosome assembly"/>
    <property type="evidence" value="ECO:0007669"/>
    <property type="project" value="TreeGrafter"/>
</dbReference>
<protein>
    <recommendedName>
        <fullName evidence="3">ER membrane protein complex subunit 6</fullName>
    </recommendedName>
</protein>
<feature type="transmembrane region" description="Helical" evidence="8">
    <location>
        <begin position="54"/>
        <end position="72"/>
    </location>
</feature>
<name>A0A0J9XBH6_GEOCN</name>
<evidence type="ECO:0000256" key="3">
    <source>
        <dbReference type="ARBA" id="ARBA00020827"/>
    </source>
</evidence>
<evidence type="ECO:0000313" key="9">
    <source>
        <dbReference type="EMBL" id="CDO54841.1"/>
    </source>
</evidence>
<accession>A0A0J9XBH6</accession>
<dbReference type="Proteomes" id="UP000242525">
    <property type="component" value="Unassembled WGS sequence"/>
</dbReference>
<feature type="transmembrane region" description="Helical" evidence="8">
    <location>
        <begin position="93"/>
        <end position="111"/>
    </location>
</feature>
<comment type="similarity">
    <text evidence="2">Belongs to the EMC6 family.</text>
</comment>
<keyword evidence="6 8" id="KW-1133">Transmembrane helix</keyword>
<dbReference type="PANTHER" id="PTHR20994:SF0">
    <property type="entry name" value="ER MEMBRANE PROTEIN COMPLEX SUBUNIT 6"/>
    <property type="match status" value="1"/>
</dbReference>
<evidence type="ECO:0000313" key="10">
    <source>
        <dbReference type="Proteomes" id="UP000242525"/>
    </source>
</evidence>
<dbReference type="EMBL" id="CCBN010000009">
    <property type="protein sequence ID" value="CDO54841.1"/>
    <property type="molecule type" value="Genomic_DNA"/>
</dbReference>
<keyword evidence="10" id="KW-1185">Reference proteome</keyword>
<comment type="subcellular location">
    <subcellularLocation>
        <location evidence="1">Endoplasmic reticulum membrane</location>
        <topology evidence="1">Multi-pass membrane protein</topology>
    </subcellularLocation>
</comment>
<evidence type="ECO:0000256" key="4">
    <source>
        <dbReference type="ARBA" id="ARBA00022692"/>
    </source>
</evidence>
<proteinExistence type="inferred from homology"/>
<dbReference type="InterPro" id="IPR029008">
    <property type="entry name" value="EMC6-like"/>
</dbReference>
<evidence type="ECO:0000256" key="2">
    <source>
        <dbReference type="ARBA" id="ARBA00009436"/>
    </source>
</evidence>
<keyword evidence="7 8" id="KW-0472">Membrane</keyword>
<dbReference type="OrthoDB" id="16510at2759"/>
<evidence type="ECO:0000256" key="1">
    <source>
        <dbReference type="ARBA" id="ARBA00004477"/>
    </source>
</evidence>